<comment type="cofactor">
    <cofactor evidence="2">
        <name>Mg(2+)</name>
        <dbReference type="ChEBI" id="CHEBI:18420"/>
    </cofactor>
</comment>
<evidence type="ECO:0000256" key="2">
    <source>
        <dbReference type="ARBA" id="ARBA00001946"/>
    </source>
</evidence>
<organism evidence="15 16">
    <name type="scientific">Canna indica</name>
    <name type="common">Indian-shot</name>
    <dbReference type="NCBI Taxonomy" id="4628"/>
    <lineage>
        <taxon>Eukaryota</taxon>
        <taxon>Viridiplantae</taxon>
        <taxon>Streptophyta</taxon>
        <taxon>Embryophyta</taxon>
        <taxon>Tracheophyta</taxon>
        <taxon>Spermatophyta</taxon>
        <taxon>Magnoliopsida</taxon>
        <taxon>Liliopsida</taxon>
        <taxon>Zingiberales</taxon>
        <taxon>Cannaceae</taxon>
        <taxon>Canna</taxon>
    </lineage>
</organism>
<gene>
    <name evidence="15" type="ORF">Cni_G02431</name>
</gene>
<dbReference type="GO" id="GO:0009738">
    <property type="term" value="P:abscisic acid-activated signaling pathway"/>
    <property type="evidence" value="ECO:0007669"/>
    <property type="project" value="UniProtKB-ARBA"/>
</dbReference>
<evidence type="ECO:0000256" key="12">
    <source>
        <dbReference type="RuleBase" id="RU003465"/>
    </source>
</evidence>
<dbReference type="CDD" id="cd00143">
    <property type="entry name" value="PP2Cc"/>
    <property type="match status" value="1"/>
</dbReference>
<evidence type="ECO:0000256" key="11">
    <source>
        <dbReference type="ARBA" id="ARBA00048336"/>
    </source>
</evidence>
<dbReference type="SMART" id="SM00331">
    <property type="entry name" value="PP2C_SIG"/>
    <property type="match status" value="1"/>
</dbReference>
<keyword evidence="6 12" id="KW-0378">Hydrolase</keyword>
<evidence type="ECO:0000256" key="8">
    <source>
        <dbReference type="ARBA" id="ARBA00022912"/>
    </source>
</evidence>
<comment type="similarity">
    <text evidence="3 12">Belongs to the PP2C family.</text>
</comment>
<dbReference type="SMART" id="SM00332">
    <property type="entry name" value="PP2Cc"/>
    <property type="match status" value="1"/>
</dbReference>
<dbReference type="Proteomes" id="UP001327560">
    <property type="component" value="Chromosome 1"/>
</dbReference>
<dbReference type="EC" id="3.1.3.16" evidence="4"/>
<comment type="cofactor">
    <cofactor evidence="1">
        <name>Mn(2+)</name>
        <dbReference type="ChEBI" id="CHEBI:29035"/>
    </cofactor>
</comment>
<accession>A0AAQ3JS41</accession>
<dbReference type="InterPro" id="IPR000222">
    <property type="entry name" value="PP2C_BS"/>
</dbReference>
<proteinExistence type="inferred from homology"/>
<keyword evidence="8 12" id="KW-0904">Protein phosphatase</keyword>
<feature type="domain" description="PPM-type phosphatase" evidence="14">
    <location>
        <begin position="135"/>
        <end position="389"/>
    </location>
</feature>
<dbReference type="SUPFAM" id="SSF81606">
    <property type="entry name" value="PP2C-like"/>
    <property type="match status" value="1"/>
</dbReference>
<evidence type="ECO:0000256" key="5">
    <source>
        <dbReference type="ARBA" id="ARBA00022723"/>
    </source>
</evidence>
<protein>
    <recommendedName>
        <fullName evidence="4">protein-serine/threonine phosphatase</fullName>
        <ecNumber evidence="4">3.1.3.16</ecNumber>
    </recommendedName>
</protein>
<dbReference type="PANTHER" id="PTHR47992">
    <property type="entry name" value="PROTEIN PHOSPHATASE"/>
    <property type="match status" value="1"/>
</dbReference>
<dbReference type="GO" id="GO:0046872">
    <property type="term" value="F:metal ion binding"/>
    <property type="evidence" value="ECO:0007669"/>
    <property type="project" value="UniProtKB-KW"/>
</dbReference>
<evidence type="ECO:0000256" key="7">
    <source>
        <dbReference type="ARBA" id="ARBA00022842"/>
    </source>
</evidence>
<evidence type="ECO:0000256" key="4">
    <source>
        <dbReference type="ARBA" id="ARBA00013081"/>
    </source>
</evidence>
<dbReference type="InterPro" id="IPR036457">
    <property type="entry name" value="PPM-type-like_dom_sf"/>
</dbReference>
<keyword evidence="7" id="KW-0460">Magnesium</keyword>
<evidence type="ECO:0000256" key="3">
    <source>
        <dbReference type="ARBA" id="ARBA00006702"/>
    </source>
</evidence>
<dbReference type="Pfam" id="PF00481">
    <property type="entry name" value="PP2C"/>
    <property type="match status" value="1"/>
</dbReference>
<dbReference type="EMBL" id="CP136890">
    <property type="protein sequence ID" value="WOK93731.1"/>
    <property type="molecule type" value="Genomic_DNA"/>
</dbReference>
<comment type="catalytic activity">
    <reaction evidence="10">
        <text>O-phospho-L-seryl-[protein] + H2O = L-seryl-[protein] + phosphate</text>
        <dbReference type="Rhea" id="RHEA:20629"/>
        <dbReference type="Rhea" id="RHEA-COMP:9863"/>
        <dbReference type="Rhea" id="RHEA-COMP:11604"/>
        <dbReference type="ChEBI" id="CHEBI:15377"/>
        <dbReference type="ChEBI" id="CHEBI:29999"/>
        <dbReference type="ChEBI" id="CHEBI:43474"/>
        <dbReference type="ChEBI" id="CHEBI:83421"/>
        <dbReference type="EC" id="3.1.3.16"/>
    </reaction>
</comment>
<dbReference type="AlphaFoldDB" id="A0AAQ3JS41"/>
<keyword evidence="16" id="KW-1185">Reference proteome</keyword>
<evidence type="ECO:0000259" key="14">
    <source>
        <dbReference type="PROSITE" id="PS51746"/>
    </source>
</evidence>
<evidence type="ECO:0000256" key="10">
    <source>
        <dbReference type="ARBA" id="ARBA00047761"/>
    </source>
</evidence>
<dbReference type="InterPro" id="IPR001932">
    <property type="entry name" value="PPM-type_phosphatase-like_dom"/>
</dbReference>
<evidence type="ECO:0000256" key="9">
    <source>
        <dbReference type="ARBA" id="ARBA00023211"/>
    </source>
</evidence>
<dbReference type="PROSITE" id="PS51746">
    <property type="entry name" value="PPM_2"/>
    <property type="match status" value="1"/>
</dbReference>
<evidence type="ECO:0000313" key="16">
    <source>
        <dbReference type="Proteomes" id="UP001327560"/>
    </source>
</evidence>
<dbReference type="FunFam" id="3.60.40.10:FF:000044">
    <property type="entry name" value="probable protein phosphatase 2C 25"/>
    <property type="match status" value="1"/>
</dbReference>
<dbReference type="Gene3D" id="3.60.40.10">
    <property type="entry name" value="PPM-type phosphatase domain"/>
    <property type="match status" value="1"/>
</dbReference>
<sequence>MSCSMAMVSSPAFSPSRISISCKGPQETLSLNPSSPSASVSPCSRSCSSSPFRAWFQRAASGLREINVGVVGASSFPSGTAVDGTQSPPPLSSGGSGLLLKRKRPARISIPLTRTFTFVPEVTAVSREVEVESTQYAVCCKKGRNRMLMEDRHKATLDLNGDPKLAFFGIFDGHGGMRAAEFASENMGEFIVQVLSTTGASLEDVEQAIRIGYLKTDTEFLKEEADGGASCVTALVRDGNLVVSNAGDCRAVLSRAGKAEALTSDHRPSREDEKERIESLGGYVLCHRGTWRLQGTLAVSRGIGDSHLKQWVIPEPETKTINIEAECEFLILASDGLWDKVSNQEAVDTARAMLINGDGASSLSACKKLVDLSTARGSLDDISVMIVKLQEFV</sequence>
<evidence type="ECO:0000313" key="15">
    <source>
        <dbReference type="EMBL" id="WOK93731.1"/>
    </source>
</evidence>
<evidence type="ECO:0000256" key="13">
    <source>
        <dbReference type="SAM" id="MobiDB-lite"/>
    </source>
</evidence>
<evidence type="ECO:0000256" key="1">
    <source>
        <dbReference type="ARBA" id="ARBA00001936"/>
    </source>
</evidence>
<dbReference type="InterPro" id="IPR015655">
    <property type="entry name" value="PP2C"/>
</dbReference>
<reference evidence="15 16" key="1">
    <citation type="submission" date="2023-10" db="EMBL/GenBank/DDBJ databases">
        <title>Chromosome-scale genome assembly provides insights into flower coloration mechanisms of Canna indica.</title>
        <authorList>
            <person name="Li C."/>
        </authorList>
    </citation>
    <scope>NUCLEOTIDE SEQUENCE [LARGE SCALE GENOMIC DNA]</scope>
    <source>
        <tissue evidence="15">Flower</tissue>
    </source>
</reference>
<evidence type="ECO:0000256" key="6">
    <source>
        <dbReference type="ARBA" id="ARBA00022801"/>
    </source>
</evidence>
<name>A0AAQ3JS41_9LILI</name>
<comment type="catalytic activity">
    <reaction evidence="11">
        <text>O-phospho-L-threonyl-[protein] + H2O = L-threonyl-[protein] + phosphate</text>
        <dbReference type="Rhea" id="RHEA:47004"/>
        <dbReference type="Rhea" id="RHEA-COMP:11060"/>
        <dbReference type="Rhea" id="RHEA-COMP:11605"/>
        <dbReference type="ChEBI" id="CHEBI:15377"/>
        <dbReference type="ChEBI" id="CHEBI:30013"/>
        <dbReference type="ChEBI" id="CHEBI:43474"/>
        <dbReference type="ChEBI" id="CHEBI:61977"/>
        <dbReference type="EC" id="3.1.3.16"/>
    </reaction>
</comment>
<keyword evidence="5" id="KW-0479">Metal-binding</keyword>
<keyword evidence="9" id="KW-0464">Manganese</keyword>
<feature type="region of interest" description="Disordered" evidence="13">
    <location>
        <begin position="79"/>
        <end position="98"/>
    </location>
</feature>
<dbReference type="GO" id="GO:0004722">
    <property type="term" value="F:protein serine/threonine phosphatase activity"/>
    <property type="evidence" value="ECO:0007669"/>
    <property type="project" value="UniProtKB-EC"/>
</dbReference>
<dbReference type="PROSITE" id="PS01032">
    <property type="entry name" value="PPM_1"/>
    <property type="match status" value="1"/>
</dbReference>